<reference evidence="3" key="1">
    <citation type="journal article" date="2010" name="Genome Biol.">
        <title>Genome sequence of the necrotrophic plant pathogen Pythium ultimum reveals original pathogenicity mechanisms and effector repertoire.</title>
        <authorList>
            <person name="Levesque C.A."/>
            <person name="Brouwer H."/>
            <person name="Cano L."/>
            <person name="Hamilton J.P."/>
            <person name="Holt C."/>
            <person name="Huitema E."/>
            <person name="Raffaele S."/>
            <person name="Robideau G.P."/>
            <person name="Thines M."/>
            <person name="Win J."/>
            <person name="Zerillo M.M."/>
            <person name="Beakes G.W."/>
            <person name="Boore J.L."/>
            <person name="Busam D."/>
            <person name="Dumas B."/>
            <person name="Ferriera S."/>
            <person name="Fuerstenberg S.I."/>
            <person name="Gachon C.M."/>
            <person name="Gaulin E."/>
            <person name="Govers F."/>
            <person name="Grenville-Briggs L."/>
            <person name="Horner N."/>
            <person name="Hostetler J."/>
            <person name="Jiang R.H."/>
            <person name="Johnson J."/>
            <person name="Krajaejun T."/>
            <person name="Lin H."/>
            <person name="Meijer H.J."/>
            <person name="Moore B."/>
            <person name="Morris P."/>
            <person name="Phuntmart V."/>
            <person name="Puiu D."/>
            <person name="Shetty J."/>
            <person name="Stajich J.E."/>
            <person name="Tripathy S."/>
            <person name="Wawra S."/>
            <person name="van West P."/>
            <person name="Whitty B.R."/>
            <person name="Coutinho P.M."/>
            <person name="Henrissat B."/>
            <person name="Martin F."/>
            <person name="Thomas P.D."/>
            <person name="Tyler B.M."/>
            <person name="De Vries R.P."/>
            <person name="Kamoun S."/>
            <person name="Yandell M."/>
            <person name="Tisserat N."/>
            <person name="Buell C.R."/>
        </authorList>
    </citation>
    <scope>NUCLEOTIDE SEQUENCE</scope>
    <source>
        <strain evidence="3">DAOM:BR144</strain>
    </source>
</reference>
<dbReference type="EMBL" id="GL376638">
    <property type="status" value="NOT_ANNOTATED_CDS"/>
    <property type="molecule type" value="Genomic_DNA"/>
</dbReference>
<dbReference type="EnsemblProtists" id="PYU1_T003686">
    <property type="protein sequence ID" value="PYU1_T003686"/>
    <property type="gene ID" value="PYU1_G003676"/>
</dbReference>
<dbReference type="OMA" id="MAIADKC"/>
<keyword evidence="3" id="KW-1185">Reference proteome</keyword>
<keyword evidence="1" id="KW-0812">Transmembrane</keyword>
<reference evidence="3" key="2">
    <citation type="submission" date="2010-04" db="EMBL/GenBank/DDBJ databases">
        <authorList>
            <person name="Buell R."/>
            <person name="Hamilton J."/>
            <person name="Hostetler J."/>
        </authorList>
    </citation>
    <scope>NUCLEOTIDE SEQUENCE [LARGE SCALE GENOMIC DNA]</scope>
    <source>
        <strain evidence="3">DAOM:BR144</strain>
    </source>
</reference>
<dbReference type="eggNOG" id="ENOG502SAKS">
    <property type="taxonomic scope" value="Eukaryota"/>
</dbReference>
<proteinExistence type="predicted"/>
<dbReference type="AlphaFoldDB" id="K3WFE5"/>
<dbReference type="VEuPathDB" id="FungiDB:PYU1_G003676"/>
<evidence type="ECO:0000313" key="2">
    <source>
        <dbReference type="EnsemblProtists" id="PYU1_T003686"/>
    </source>
</evidence>
<keyword evidence="1" id="KW-0472">Membrane</keyword>
<accession>K3WFE5</accession>
<protein>
    <submittedName>
        <fullName evidence="2">Uncharacterized protein</fullName>
    </submittedName>
</protein>
<feature type="transmembrane region" description="Helical" evidence="1">
    <location>
        <begin position="6"/>
        <end position="24"/>
    </location>
</feature>
<sequence length="206" mass="22422">MDEAQSVGLGLVLGVVVIFILSIFPGEPFDYTKHDLGASNKTVICPESVGDDLLDQLDGDSSRTDTLCCVSALQASERIVDSSSSSSARERLKRRKEVEKAAQEVKIHKLQELLGIETSKMAELLERAKADAIKGTDLHASSSVTNYSSYLDVCFYATALSLLALVLKVEYSINPLHVVAYLFPREAETAHKLLAAPFQYVSQLVG</sequence>
<reference evidence="2" key="3">
    <citation type="submission" date="2015-02" db="UniProtKB">
        <authorList>
            <consortium name="EnsemblProtists"/>
        </authorList>
    </citation>
    <scope>IDENTIFICATION</scope>
    <source>
        <strain evidence="2">DAOM BR144</strain>
    </source>
</reference>
<dbReference type="InParanoid" id="K3WFE5"/>
<evidence type="ECO:0000256" key="1">
    <source>
        <dbReference type="SAM" id="Phobius"/>
    </source>
</evidence>
<evidence type="ECO:0000313" key="3">
    <source>
        <dbReference type="Proteomes" id="UP000019132"/>
    </source>
</evidence>
<keyword evidence="1" id="KW-1133">Transmembrane helix</keyword>
<dbReference type="Proteomes" id="UP000019132">
    <property type="component" value="Unassembled WGS sequence"/>
</dbReference>
<organism evidence="2 3">
    <name type="scientific">Globisporangium ultimum (strain ATCC 200006 / CBS 805.95 / DAOM BR144)</name>
    <name type="common">Pythium ultimum</name>
    <dbReference type="NCBI Taxonomy" id="431595"/>
    <lineage>
        <taxon>Eukaryota</taxon>
        <taxon>Sar</taxon>
        <taxon>Stramenopiles</taxon>
        <taxon>Oomycota</taxon>
        <taxon>Peronosporomycetes</taxon>
        <taxon>Pythiales</taxon>
        <taxon>Pythiaceae</taxon>
        <taxon>Globisporangium</taxon>
    </lineage>
</organism>
<dbReference type="HOGENOM" id="CLU_1392636_0_0_1"/>
<name>K3WFE5_GLOUD</name>